<dbReference type="SUPFAM" id="SSF53335">
    <property type="entry name" value="S-adenosyl-L-methionine-dependent methyltransferases"/>
    <property type="match status" value="1"/>
</dbReference>
<comment type="caution">
    <text evidence="1">The sequence shown here is derived from an EMBL/GenBank/DDBJ whole genome shotgun (WGS) entry which is preliminary data.</text>
</comment>
<name>A0A1Q6A380_9SPHI</name>
<sequence length="200" mass="22996">MFRISEVAKIIEGRNIKSVLDIGCRDCVLKTHLNNDIDYYGNDLFQNDKGIVNYVGDINQLKIDRTFDCVTAIDILEHTDDPYQIFDGIVKLADKVLIINLPNCYDLKSVYKFSVKGSLGGKYNFGVENSLDRHRWMMNYDQIVRFYNHKAREHNLNVSIVPIKYGGERFSLTSVVGNLSRYLLSKRLSTESVIGVFEKK</sequence>
<keyword evidence="2" id="KW-1185">Reference proteome</keyword>
<gene>
    <name evidence="1" type="ORF">RG47T_3933</name>
</gene>
<dbReference type="RefSeq" id="WP_074491040.1">
    <property type="nucleotide sequence ID" value="NZ_FPAM01000011.1"/>
</dbReference>
<evidence type="ECO:0008006" key="3">
    <source>
        <dbReference type="Google" id="ProtNLM"/>
    </source>
</evidence>
<reference evidence="1 2" key="1">
    <citation type="submission" date="2016-11" db="EMBL/GenBank/DDBJ databases">
        <title>Whole Genome Sequencing of Mucilaginibacter polytrichastri RG4-7(T) isolated from the moss sample.</title>
        <authorList>
            <person name="Li Y."/>
        </authorList>
    </citation>
    <scope>NUCLEOTIDE SEQUENCE [LARGE SCALE GENOMIC DNA]</scope>
    <source>
        <strain evidence="1 2">RG4-7</strain>
    </source>
</reference>
<dbReference type="Gene3D" id="3.40.50.150">
    <property type="entry name" value="Vaccinia Virus protein VP39"/>
    <property type="match status" value="1"/>
</dbReference>
<dbReference type="InterPro" id="IPR010743">
    <property type="entry name" value="Methionine_synth_MetW"/>
</dbReference>
<protein>
    <recommendedName>
        <fullName evidence="3">Methyltransferase type 11 domain-containing protein</fullName>
    </recommendedName>
</protein>
<dbReference type="EMBL" id="MPPL01000001">
    <property type="protein sequence ID" value="OKS88466.1"/>
    <property type="molecule type" value="Genomic_DNA"/>
</dbReference>
<accession>A0A1Q6A380</accession>
<dbReference type="InterPro" id="IPR029063">
    <property type="entry name" value="SAM-dependent_MTases_sf"/>
</dbReference>
<evidence type="ECO:0000313" key="1">
    <source>
        <dbReference type="EMBL" id="OKS88466.1"/>
    </source>
</evidence>
<dbReference type="Proteomes" id="UP000186720">
    <property type="component" value="Unassembled WGS sequence"/>
</dbReference>
<dbReference type="OrthoDB" id="272052at2"/>
<proteinExistence type="predicted"/>
<dbReference type="STRING" id="1302689.RG47T_3933"/>
<dbReference type="Pfam" id="PF07021">
    <property type="entry name" value="MetW"/>
    <property type="match status" value="1"/>
</dbReference>
<evidence type="ECO:0000313" key="2">
    <source>
        <dbReference type="Proteomes" id="UP000186720"/>
    </source>
</evidence>
<dbReference type="AlphaFoldDB" id="A0A1Q6A380"/>
<organism evidence="1 2">
    <name type="scientific">Mucilaginibacter polytrichastri</name>
    <dbReference type="NCBI Taxonomy" id="1302689"/>
    <lineage>
        <taxon>Bacteria</taxon>
        <taxon>Pseudomonadati</taxon>
        <taxon>Bacteroidota</taxon>
        <taxon>Sphingobacteriia</taxon>
        <taxon>Sphingobacteriales</taxon>
        <taxon>Sphingobacteriaceae</taxon>
        <taxon>Mucilaginibacter</taxon>
    </lineage>
</organism>